<dbReference type="Proteomes" id="UP000178526">
    <property type="component" value="Unassembled WGS sequence"/>
</dbReference>
<dbReference type="EMBL" id="MGDB01000072">
    <property type="protein sequence ID" value="OGL41361.1"/>
    <property type="molecule type" value="Genomic_DNA"/>
</dbReference>
<name>A0A1F7RIV4_9BACT</name>
<dbReference type="SMART" id="SM00966">
    <property type="entry name" value="SpoVT_AbrB"/>
    <property type="match status" value="1"/>
</dbReference>
<organism evidence="2 3">
    <name type="scientific">Candidatus Schekmanbacteria bacterium GWA2_38_11</name>
    <dbReference type="NCBI Taxonomy" id="1817876"/>
    <lineage>
        <taxon>Bacteria</taxon>
        <taxon>Candidatus Schekmaniibacteriota</taxon>
    </lineage>
</organism>
<gene>
    <name evidence="2" type="ORF">A2042_05580</name>
</gene>
<dbReference type="AlphaFoldDB" id="A0A1F7RIV4"/>
<dbReference type="GO" id="GO:0003677">
    <property type="term" value="F:DNA binding"/>
    <property type="evidence" value="ECO:0007669"/>
    <property type="project" value="InterPro"/>
</dbReference>
<dbReference type="InterPro" id="IPR037914">
    <property type="entry name" value="SpoVT-AbrB_sf"/>
</dbReference>
<protein>
    <recommendedName>
        <fullName evidence="1">SpoVT-AbrB domain-containing protein</fullName>
    </recommendedName>
</protein>
<feature type="domain" description="SpoVT-AbrB" evidence="1">
    <location>
        <begin position="4"/>
        <end position="49"/>
    </location>
</feature>
<comment type="caution">
    <text evidence="2">The sequence shown here is derived from an EMBL/GenBank/DDBJ whole genome shotgun (WGS) entry which is preliminary data.</text>
</comment>
<evidence type="ECO:0000313" key="3">
    <source>
        <dbReference type="Proteomes" id="UP000178526"/>
    </source>
</evidence>
<evidence type="ECO:0000313" key="2">
    <source>
        <dbReference type="EMBL" id="OGL41361.1"/>
    </source>
</evidence>
<dbReference type="Pfam" id="PF04014">
    <property type="entry name" value="MazE_antitoxin"/>
    <property type="match status" value="1"/>
</dbReference>
<dbReference type="NCBIfam" id="TIGR01439">
    <property type="entry name" value="lp_hng_hel_AbrB"/>
    <property type="match status" value="1"/>
</dbReference>
<accession>A0A1F7RIV4</accession>
<evidence type="ECO:0000259" key="1">
    <source>
        <dbReference type="SMART" id="SM00966"/>
    </source>
</evidence>
<dbReference type="InterPro" id="IPR007159">
    <property type="entry name" value="SpoVT-AbrB_dom"/>
</dbReference>
<proteinExistence type="predicted"/>
<reference evidence="2 3" key="1">
    <citation type="journal article" date="2016" name="Nat. Commun.">
        <title>Thousands of microbial genomes shed light on interconnected biogeochemical processes in an aquifer system.</title>
        <authorList>
            <person name="Anantharaman K."/>
            <person name="Brown C.T."/>
            <person name="Hug L.A."/>
            <person name="Sharon I."/>
            <person name="Castelle C.J."/>
            <person name="Probst A.J."/>
            <person name="Thomas B.C."/>
            <person name="Singh A."/>
            <person name="Wilkins M.J."/>
            <person name="Karaoz U."/>
            <person name="Brodie E.L."/>
            <person name="Williams K.H."/>
            <person name="Hubbard S.S."/>
            <person name="Banfield J.F."/>
        </authorList>
    </citation>
    <scope>NUCLEOTIDE SEQUENCE [LARGE SCALE GENOMIC DNA]</scope>
</reference>
<sequence length="76" mass="8572">MPIVKTTEKGQVVIPAEIRKRYHITKGTKVIILDKDGQIILKPILKEPVKEARGIFKKGPSALKVLIQDRKEEANN</sequence>
<dbReference type="Gene3D" id="2.10.260.10">
    <property type="match status" value="1"/>
</dbReference>
<dbReference type="SUPFAM" id="SSF89447">
    <property type="entry name" value="AbrB/MazE/MraZ-like"/>
    <property type="match status" value="1"/>
</dbReference>